<proteinExistence type="predicted"/>
<name>A0A0F0LUY4_9MICO</name>
<evidence type="ECO:0000256" key="1">
    <source>
        <dbReference type="SAM" id="MobiDB-lite"/>
    </source>
</evidence>
<dbReference type="Proteomes" id="UP000033451">
    <property type="component" value="Unassembled WGS sequence"/>
</dbReference>
<dbReference type="STRING" id="400772.RR49_01539"/>
<feature type="compositionally biased region" description="Low complexity" evidence="1">
    <location>
        <begin position="132"/>
        <end position="141"/>
    </location>
</feature>
<dbReference type="PATRIC" id="fig|400772.4.peg.1560"/>
<comment type="caution">
    <text evidence="2">The sequence shown here is derived from an EMBL/GenBank/DDBJ whole genome shotgun (WGS) entry which is preliminary data.</text>
</comment>
<keyword evidence="3" id="KW-1185">Reference proteome</keyword>
<dbReference type="EMBL" id="JYIY01000073">
    <property type="protein sequence ID" value="KJL36529.1"/>
    <property type="molecule type" value="Genomic_DNA"/>
</dbReference>
<accession>A0A0F0LUY4</accession>
<reference evidence="2 3" key="1">
    <citation type="submission" date="2015-02" db="EMBL/GenBank/DDBJ databases">
        <title>Draft genome sequences of ten Microbacterium spp. with emphasis on heavy metal contaminated environments.</title>
        <authorList>
            <person name="Corretto E."/>
        </authorList>
    </citation>
    <scope>NUCLEOTIDE SEQUENCE [LARGE SCALE GENOMIC DNA]</scope>
    <source>
        <strain evidence="2 3">DSM 18659</strain>
    </source>
</reference>
<evidence type="ECO:0000313" key="3">
    <source>
        <dbReference type="Proteomes" id="UP000033451"/>
    </source>
</evidence>
<feature type="region of interest" description="Disordered" evidence="1">
    <location>
        <begin position="118"/>
        <end position="144"/>
    </location>
</feature>
<evidence type="ECO:0000313" key="2">
    <source>
        <dbReference type="EMBL" id="KJL36529.1"/>
    </source>
</evidence>
<protein>
    <submittedName>
        <fullName evidence="2">Uncharacterized protein</fullName>
    </submittedName>
</protein>
<gene>
    <name evidence="2" type="ORF">RR49_01539</name>
</gene>
<dbReference type="RefSeq" id="WP_045247475.1">
    <property type="nucleotide sequence ID" value="NZ_JYIY01000073.1"/>
</dbReference>
<dbReference type="OrthoDB" id="5107163at2"/>
<dbReference type="Gene3D" id="3.90.176.10">
    <property type="entry name" value="Toxin ADP-ribosyltransferase, Chain A, domain 1"/>
    <property type="match status" value="1"/>
</dbReference>
<sequence>MSWKDDDVHFRVVSGPPTYAHHSDGPVIAAPVRRGDDLRGYLVTSADPAGGVLVLLAGYDDEDYVNIHSDHWWRILADGAANGIPAHELFDSLVGTAGPERSGAVGTDIVTFPNTAAVSDALNPPRPDRNSRGGAARGRAASPEVARTAVTREQIDAVLRGVAPSTPEIDARIAALDGAVRVRPAPETVVVALPYDADALPAGAAPGARVHEPTFLVGTFLTRETVPTGPTMLHLTIPAGTPALYTPPAPAEAGAGALLLARGLDWEITELGAATVSGRVVSVPPSGDAG</sequence>
<dbReference type="AlphaFoldDB" id="A0A0F0LUY4"/>
<organism evidence="2 3">
    <name type="scientific">Microbacterium ginsengisoli</name>
    <dbReference type="NCBI Taxonomy" id="400772"/>
    <lineage>
        <taxon>Bacteria</taxon>
        <taxon>Bacillati</taxon>
        <taxon>Actinomycetota</taxon>
        <taxon>Actinomycetes</taxon>
        <taxon>Micrococcales</taxon>
        <taxon>Microbacteriaceae</taxon>
        <taxon>Microbacterium</taxon>
    </lineage>
</organism>